<dbReference type="AlphaFoldDB" id="A0A1L4BS00"/>
<reference evidence="3 4" key="1">
    <citation type="journal article" date="2016" name="Appl. Environ. Microbiol.">
        <title>Whole genome relationships among Francisella bacteria of diverse origin define new species and provide specific regions for detection.</title>
        <authorList>
            <person name="Challacombe J.F."/>
            <person name="Petersen J.M."/>
            <person name="Gallegos-Graves V."/>
            <person name="Hodge D."/>
            <person name="Pillai S."/>
            <person name="Kuske C.R."/>
        </authorList>
    </citation>
    <scope>NUCLEOTIDE SEQUENCE [LARGE SCALE GENOMIC DNA]</scope>
    <source>
        <strain evidence="4">TX07-7310</strain>
    </source>
</reference>
<keyword evidence="3" id="KW-0378">Hydrolase</keyword>
<dbReference type="KEGG" id="frx:F7310_04260"/>
<protein>
    <submittedName>
        <fullName evidence="3">Amidohydrolase</fullName>
    </submittedName>
</protein>
<dbReference type="PANTHER" id="PTHR43569:SF2">
    <property type="entry name" value="AMIDOHYDROLASE-RELATED DOMAIN-CONTAINING PROTEIN"/>
    <property type="match status" value="1"/>
</dbReference>
<feature type="domain" description="Amidohydrolase-related" evidence="2">
    <location>
        <begin position="4"/>
        <end position="240"/>
    </location>
</feature>
<dbReference type="EMBL" id="CP016796">
    <property type="protein sequence ID" value="API86620.1"/>
    <property type="molecule type" value="Genomic_DNA"/>
</dbReference>
<evidence type="ECO:0000259" key="2">
    <source>
        <dbReference type="Pfam" id="PF04909"/>
    </source>
</evidence>
<dbReference type="InterPro" id="IPR032466">
    <property type="entry name" value="Metal_Hydrolase"/>
</dbReference>
<organism evidence="3 4">
    <name type="scientific">Francisella uliginis</name>
    <dbReference type="NCBI Taxonomy" id="573570"/>
    <lineage>
        <taxon>Bacteria</taxon>
        <taxon>Pseudomonadati</taxon>
        <taxon>Pseudomonadota</taxon>
        <taxon>Gammaproteobacteria</taxon>
        <taxon>Thiotrichales</taxon>
        <taxon>Francisellaceae</taxon>
        <taxon>Francisella</taxon>
    </lineage>
</organism>
<dbReference type="Gene3D" id="3.20.20.140">
    <property type="entry name" value="Metal-dependent hydrolases"/>
    <property type="match status" value="1"/>
</dbReference>
<gene>
    <name evidence="3" type="ORF">F7310_04260</name>
</gene>
<dbReference type="GO" id="GO:0016787">
    <property type="term" value="F:hydrolase activity"/>
    <property type="evidence" value="ECO:0007669"/>
    <property type="project" value="UniProtKB-KW"/>
</dbReference>
<evidence type="ECO:0000256" key="1">
    <source>
        <dbReference type="ARBA" id="ARBA00038310"/>
    </source>
</evidence>
<accession>A0A1L4BS00</accession>
<dbReference type="RefSeq" id="WP_072712038.1">
    <property type="nucleotide sequence ID" value="NZ_CP016796.1"/>
</dbReference>
<evidence type="ECO:0000313" key="3">
    <source>
        <dbReference type="EMBL" id="API86620.1"/>
    </source>
</evidence>
<dbReference type="SUPFAM" id="SSF51556">
    <property type="entry name" value="Metallo-dependent hydrolases"/>
    <property type="match status" value="1"/>
</dbReference>
<dbReference type="OrthoDB" id="9787654at2"/>
<dbReference type="InterPro" id="IPR052350">
    <property type="entry name" value="Metallo-dep_Lactonases"/>
</dbReference>
<keyword evidence="4" id="KW-1185">Reference proteome</keyword>
<dbReference type="STRING" id="573570.F7310_04260"/>
<evidence type="ECO:0000313" key="4">
    <source>
        <dbReference type="Proteomes" id="UP000184222"/>
    </source>
</evidence>
<name>A0A1L4BS00_9GAMM</name>
<sequence>MKIIDSHIHFWDLKNGYNDWVNNTDLPDLVTPDNLNADAFVHIEAHSEKFDPLCEYKWLKSEFLDKDIKVIAFIDFTSDILEFERKVMILKGYRDIVGVRQIMAKTDTSNYSPFTKDIPNDLGDKLRILQQNNLVFEAQMYPEQFLTILNSIDSSQVTMVIEHFGLPIFKNSKSMKSWYSLIKECRQNSNWNLKLSGFELNNDFSHVNKALNFVFENIHDSQLCYGSNYPVSNQNNYSFWQSFLHKYINNDRISKNVFKNVAQKIYFND</sequence>
<proteinExistence type="inferred from homology"/>
<comment type="similarity">
    <text evidence="1">Belongs to the metallo-dependent hydrolases superfamily.</text>
</comment>
<dbReference type="PANTHER" id="PTHR43569">
    <property type="entry name" value="AMIDOHYDROLASE"/>
    <property type="match status" value="1"/>
</dbReference>
<dbReference type="InterPro" id="IPR006680">
    <property type="entry name" value="Amidohydro-rel"/>
</dbReference>
<dbReference type="Proteomes" id="UP000184222">
    <property type="component" value="Chromosome"/>
</dbReference>
<dbReference type="Pfam" id="PF04909">
    <property type="entry name" value="Amidohydro_2"/>
    <property type="match status" value="1"/>
</dbReference>